<dbReference type="Proteomes" id="UP000199347">
    <property type="component" value="Unassembled WGS sequence"/>
</dbReference>
<feature type="transmembrane region" description="Helical" evidence="1">
    <location>
        <begin position="24"/>
        <end position="45"/>
    </location>
</feature>
<protein>
    <submittedName>
        <fullName evidence="2">Uncharacterized membrane protein HdeD, DUF308 family</fullName>
    </submittedName>
</protein>
<accession>A0A1G5P3F4</accession>
<dbReference type="EMBL" id="FMVW01000008">
    <property type="protein sequence ID" value="SCZ43699.1"/>
    <property type="molecule type" value="Genomic_DNA"/>
</dbReference>
<dbReference type="RefSeq" id="WP_244514613.1">
    <property type="nucleotide sequence ID" value="NZ_FMVW01000008.1"/>
</dbReference>
<evidence type="ECO:0000313" key="2">
    <source>
        <dbReference type="EMBL" id="SCZ43699.1"/>
    </source>
</evidence>
<feature type="transmembrane region" description="Helical" evidence="1">
    <location>
        <begin position="138"/>
        <end position="157"/>
    </location>
</feature>
<dbReference type="Pfam" id="PF03729">
    <property type="entry name" value="DUF308"/>
    <property type="match status" value="1"/>
</dbReference>
<keyword evidence="3" id="KW-1185">Reference proteome</keyword>
<dbReference type="GO" id="GO:0005886">
    <property type="term" value="C:plasma membrane"/>
    <property type="evidence" value="ECO:0007669"/>
    <property type="project" value="TreeGrafter"/>
</dbReference>
<dbReference type="STRING" id="1120955.SAMN03080610_03108"/>
<feature type="transmembrane region" description="Helical" evidence="1">
    <location>
        <begin position="105"/>
        <end position="126"/>
    </location>
</feature>
<evidence type="ECO:0000313" key="3">
    <source>
        <dbReference type="Proteomes" id="UP000199347"/>
    </source>
</evidence>
<organism evidence="2 3">
    <name type="scientific">Afifella marina DSM 2698</name>
    <dbReference type="NCBI Taxonomy" id="1120955"/>
    <lineage>
        <taxon>Bacteria</taxon>
        <taxon>Pseudomonadati</taxon>
        <taxon>Pseudomonadota</taxon>
        <taxon>Alphaproteobacteria</taxon>
        <taxon>Hyphomicrobiales</taxon>
        <taxon>Afifellaceae</taxon>
        <taxon>Afifella</taxon>
    </lineage>
</organism>
<sequence>MYESDFGGRDPRGREMQETLAERWGWLVAFGAIALIGGFLGLIAIVTATVASVYLIGFMMLLSGFAEVAHGIQSRRWSRFFLWILIGALYVVAAAMIFVAPLFAAVILTWLLGMVLIFAGGVRTFLAFSMRPQRRWGYVLASGLLTILIGVVILIGWPASSLWALGIFLAVDLIVIGSAWIAMGLALRDIAHPGSDSV</sequence>
<proteinExistence type="predicted"/>
<dbReference type="PANTHER" id="PTHR34989">
    <property type="entry name" value="PROTEIN HDED"/>
    <property type="match status" value="1"/>
</dbReference>
<keyword evidence="1" id="KW-0812">Transmembrane</keyword>
<evidence type="ECO:0000256" key="1">
    <source>
        <dbReference type="SAM" id="Phobius"/>
    </source>
</evidence>
<keyword evidence="1" id="KW-1133">Transmembrane helix</keyword>
<feature type="transmembrane region" description="Helical" evidence="1">
    <location>
        <begin position="80"/>
        <end position="99"/>
    </location>
</feature>
<gene>
    <name evidence="2" type="ORF">SAMN03080610_03108</name>
</gene>
<feature type="transmembrane region" description="Helical" evidence="1">
    <location>
        <begin position="163"/>
        <end position="187"/>
    </location>
</feature>
<dbReference type="PANTHER" id="PTHR34989:SF1">
    <property type="entry name" value="PROTEIN HDED"/>
    <property type="match status" value="1"/>
</dbReference>
<feature type="transmembrane region" description="Helical" evidence="1">
    <location>
        <begin position="51"/>
        <end position="68"/>
    </location>
</feature>
<reference evidence="2 3" key="1">
    <citation type="submission" date="2016-10" db="EMBL/GenBank/DDBJ databases">
        <authorList>
            <person name="de Groot N.N."/>
        </authorList>
    </citation>
    <scope>NUCLEOTIDE SEQUENCE [LARGE SCALE GENOMIC DNA]</scope>
    <source>
        <strain evidence="2 3">DSM 2698</strain>
    </source>
</reference>
<dbReference type="InterPro" id="IPR052712">
    <property type="entry name" value="Acid_resist_chaperone_HdeD"/>
</dbReference>
<name>A0A1G5P3F4_AFIMA</name>
<keyword evidence="1" id="KW-0472">Membrane</keyword>
<dbReference type="InterPro" id="IPR005325">
    <property type="entry name" value="DUF308_memb"/>
</dbReference>
<dbReference type="AlphaFoldDB" id="A0A1G5P3F4"/>